<evidence type="ECO:0000313" key="1">
    <source>
        <dbReference type="EMBL" id="JAP20105.1"/>
    </source>
</evidence>
<organism evidence="1">
    <name type="scientific">Solanum chacoense</name>
    <name type="common">Chaco potato</name>
    <dbReference type="NCBI Taxonomy" id="4108"/>
    <lineage>
        <taxon>Eukaryota</taxon>
        <taxon>Viridiplantae</taxon>
        <taxon>Streptophyta</taxon>
        <taxon>Embryophyta</taxon>
        <taxon>Tracheophyta</taxon>
        <taxon>Spermatophyta</taxon>
        <taxon>Magnoliopsida</taxon>
        <taxon>eudicotyledons</taxon>
        <taxon>Gunneridae</taxon>
        <taxon>Pentapetalae</taxon>
        <taxon>asterids</taxon>
        <taxon>lamiids</taxon>
        <taxon>Solanales</taxon>
        <taxon>Solanaceae</taxon>
        <taxon>Solanoideae</taxon>
        <taxon>Solaneae</taxon>
        <taxon>Solanum</taxon>
    </lineage>
</organism>
<proteinExistence type="predicted"/>
<accession>A0A0V0HJW1</accession>
<dbReference type="EMBL" id="GEDG01019240">
    <property type="protein sequence ID" value="JAP20105.1"/>
    <property type="molecule type" value="Transcribed_RNA"/>
</dbReference>
<reference evidence="1" key="1">
    <citation type="submission" date="2015-12" db="EMBL/GenBank/DDBJ databases">
        <title>Gene expression during late stages of embryo sac development: a critical building block for successful pollen-pistil interactions.</title>
        <authorList>
            <person name="Liu Y."/>
            <person name="Joly V."/>
            <person name="Sabar M."/>
            <person name="Matton D.P."/>
        </authorList>
    </citation>
    <scope>NUCLEOTIDE SEQUENCE</scope>
</reference>
<protein>
    <submittedName>
        <fullName evidence="1">Putative ovule protein</fullName>
    </submittedName>
</protein>
<dbReference type="AlphaFoldDB" id="A0A0V0HJW1"/>
<name>A0A0V0HJW1_SOLCH</name>
<sequence>MVANPTPPLLPFFCYTKIKNPKKGQKPIKIMSFFTLCFFSRIWEDSKGITIAKTRTKMLNNNKDHVFFGGSLILSSDCQLDPSTTRSFNQTLKLKQNGRQLMVIF</sequence>